<dbReference type="Pfam" id="PF00535">
    <property type="entry name" value="Glycos_transf_2"/>
    <property type="match status" value="1"/>
</dbReference>
<dbReference type="RefSeq" id="WP_129340637.1">
    <property type="nucleotide sequence ID" value="NZ_JACIDD010000001.1"/>
</dbReference>
<dbReference type="PANTHER" id="PTHR48090">
    <property type="entry name" value="UNDECAPRENYL-PHOSPHATE 4-DEOXY-4-FORMAMIDO-L-ARABINOSE TRANSFERASE-RELATED"/>
    <property type="match status" value="1"/>
</dbReference>
<evidence type="ECO:0000313" key="2">
    <source>
        <dbReference type="EMBL" id="RXZ34855.1"/>
    </source>
</evidence>
<dbReference type="SUPFAM" id="SSF53448">
    <property type="entry name" value="Nucleotide-diphospho-sugar transferases"/>
    <property type="match status" value="1"/>
</dbReference>
<dbReference type="CDD" id="cd04179">
    <property type="entry name" value="DPM_DPG-synthase_like"/>
    <property type="match status" value="1"/>
</dbReference>
<dbReference type="Proteomes" id="UP000292347">
    <property type="component" value="Unassembled WGS sequence"/>
</dbReference>
<keyword evidence="2" id="KW-0808">Transferase</keyword>
<dbReference type="PANTHER" id="PTHR48090:SF7">
    <property type="entry name" value="RFBJ PROTEIN"/>
    <property type="match status" value="1"/>
</dbReference>
<protein>
    <submittedName>
        <fullName evidence="2">Glycosyltransferase</fullName>
    </submittedName>
</protein>
<organism evidence="2 3">
    <name type="scientific">Sphingomonas desiccabilis</name>
    <dbReference type="NCBI Taxonomy" id="429134"/>
    <lineage>
        <taxon>Bacteria</taxon>
        <taxon>Pseudomonadati</taxon>
        <taxon>Pseudomonadota</taxon>
        <taxon>Alphaproteobacteria</taxon>
        <taxon>Sphingomonadales</taxon>
        <taxon>Sphingomonadaceae</taxon>
        <taxon>Sphingomonas</taxon>
    </lineage>
</organism>
<gene>
    <name evidence="2" type="ORF">EO081_04135</name>
</gene>
<comment type="caution">
    <text evidence="2">The sequence shown here is derived from an EMBL/GenBank/DDBJ whole genome shotgun (WGS) entry which is preliminary data.</text>
</comment>
<accession>A0A4Q2IW72</accession>
<dbReference type="InterPro" id="IPR029044">
    <property type="entry name" value="Nucleotide-diphossugar_trans"/>
</dbReference>
<dbReference type="OrthoDB" id="3177103at2"/>
<name>A0A4Q2IW72_9SPHN</name>
<keyword evidence="3" id="KW-1185">Reference proteome</keyword>
<dbReference type="GO" id="GO:0016740">
    <property type="term" value="F:transferase activity"/>
    <property type="evidence" value="ECO:0007669"/>
    <property type="project" value="UniProtKB-KW"/>
</dbReference>
<dbReference type="InterPro" id="IPR001173">
    <property type="entry name" value="Glyco_trans_2-like"/>
</dbReference>
<dbReference type="Gene3D" id="3.90.550.10">
    <property type="entry name" value="Spore Coat Polysaccharide Biosynthesis Protein SpsA, Chain A"/>
    <property type="match status" value="1"/>
</dbReference>
<reference evidence="2 3" key="1">
    <citation type="submission" date="2019-01" db="EMBL/GenBank/DDBJ databases">
        <title>Sphingomonas mucosissima sp. nov. and Sphingomonas desiccabilis sp. nov., from biological soil crusts in the Colorado Plateau, USA.</title>
        <authorList>
            <person name="Zhu D."/>
        </authorList>
    </citation>
    <scope>NUCLEOTIDE SEQUENCE [LARGE SCALE GENOMIC DNA]</scope>
    <source>
        <strain evidence="2 3">CP1D</strain>
    </source>
</reference>
<dbReference type="InterPro" id="IPR050256">
    <property type="entry name" value="Glycosyltransferase_2"/>
</dbReference>
<dbReference type="AlphaFoldDB" id="A0A4Q2IW72"/>
<sequence length="305" mass="33602">MKIAVLLPCYNEEAAIAQTVAGFREALPDATIYVYDNNSRDRTVAVAREAGAVVRSERIQGKGAVVRRMFADIEADVYVMADGDATYDASVAPAMVAQLVTEQLDMIVGSRVEQHQAAYRRGHRFGNRAMTGILARLFGRSFTDIFSGYRVFSRRFVKSFPSLSGGFEIETEISVHALELKMPVAEVETCYFARPEGSHSKLSTYRDGWRIARTIATLYRFERPLWFFGALGLLLAAVALLLAVPLVVTYLQTGLVPRFPTAILVTGLMILASLCGFSGLILDTVVRGRVEVRRLAYLAHPAPGN</sequence>
<proteinExistence type="predicted"/>
<feature type="domain" description="Glycosyltransferase 2-like" evidence="1">
    <location>
        <begin position="5"/>
        <end position="158"/>
    </location>
</feature>
<evidence type="ECO:0000259" key="1">
    <source>
        <dbReference type="Pfam" id="PF00535"/>
    </source>
</evidence>
<dbReference type="EMBL" id="SDPT01000001">
    <property type="protein sequence ID" value="RXZ34855.1"/>
    <property type="molecule type" value="Genomic_DNA"/>
</dbReference>
<evidence type="ECO:0000313" key="3">
    <source>
        <dbReference type="Proteomes" id="UP000292347"/>
    </source>
</evidence>